<evidence type="ECO:0000256" key="3">
    <source>
        <dbReference type="PROSITE-ProRule" id="PRU00221"/>
    </source>
</evidence>
<dbReference type="Proteomes" id="UP001470230">
    <property type="component" value="Unassembled WGS sequence"/>
</dbReference>
<reference evidence="4 5" key="1">
    <citation type="submission" date="2024-04" db="EMBL/GenBank/DDBJ databases">
        <title>Tritrichomonas musculus Genome.</title>
        <authorList>
            <person name="Alves-Ferreira E."/>
            <person name="Grigg M."/>
            <person name="Lorenzi H."/>
            <person name="Galac M."/>
        </authorList>
    </citation>
    <scope>NUCLEOTIDE SEQUENCE [LARGE SCALE GENOMIC DNA]</scope>
    <source>
        <strain evidence="4 5">EAF2021</strain>
    </source>
</reference>
<accession>A0ABR2JL83</accession>
<comment type="caution">
    <text evidence="4">The sequence shown here is derived from an EMBL/GenBank/DDBJ whole genome shotgun (WGS) entry which is preliminary data.</text>
</comment>
<dbReference type="Gene3D" id="2.130.10.10">
    <property type="entry name" value="YVTN repeat-like/Quinoprotein amine dehydrogenase"/>
    <property type="match status" value="1"/>
</dbReference>
<dbReference type="EMBL" id="JAPFFF010000011">
    <property type="protein sequence ID" value="KAK8878328.1"/>
    <property type="molecule type" value="Genomic_DNA"/>
</dbReference>
<dbReference type="InterPro" id="IPR001680">
    <property type="entry name" value="WD40_rpt"/>
</dbReference>
<sequence length="305" mass="34893">MSNPLPYVINASLDLFVAFSPVFNGQQPSRNRSFQISNSQVNRISITGDNKVAFCTNPYVFIADVQHFDTNSPIQYSGHQANVMDIAFDDMTFYTCSEDKTWQVWDRRQTKLRSQYRVPTACSLSCLGLFYTKDILLTGNDKGEIAAWSTKERKLIHTLRISQQPIRSIATSKKSNKIIALCQDGNCFALAINDDEIKKIKQFQVHHDVPLRCVISPDENMFVTTSADSTAKLWNFNDYEYIQTLSETDQKKWIWDAAFTADSKYVCTAGTDKYCRTWNTETGEIVYKQMPHPHKGIIAIDILYQ</sequence>
<feature type="repeat" description="WD" evidence="3">
    <location>
        <begin position="203"/>
        <end position="244"/>
    </location>
</feature>
<keyword evidence="5" id="KW-1185">Reference proteome</keyword>
<organism evidence="4 5">
    <name type="scientific">Tritrichomonas musculus</name>
    <dbReference type="NCBI Taxonomy" id="1915356"/>
    <lineage>
        <taxon>Eukaryota</taxon>
        <taxon>Metamonada</taxon>
        <taxon>Parabasalia</taxon>
        <taxon>Tritrichomonadida</taxon>
        <taxon>Tritrichomonadidae</taxon>
        <taxon>Tritrichomonas</taxon>
    </lineage>
</organism>
<gene>
    <name evidence="4" type="ORF">M9Y10_005094</name>
</gene>
<evidence type="ECO:0000313" key="5">
    <source>
        <dbReference type="Proteomes" id="UP001470230"/>
    </source>
</evidence>
<dbReference type="PANTHER" id="PTHR19842">
    <property type="entry name" value="G BETA-LIKE PROTEIN GBL"/>
    <property type="match status" value="1"/>
</dbReference>
<dbReference type="InterPro" id="IPR011047">
    <property type="entry name" value="Quinoprotein_ADH-like_sf"/>
</dbReference>
<evidence type="ECO:0000256" key="2">
    <source>
        <dbReference type="ARBA" id="ARBA00018867"/>
    </source>
</evidence>
<dbReference type="InterPro" id="IPR015943">
    <property type="entry name" value="WD40/YVTN_repeat-like_dom_sf"/>
</dbReference>
<feature type="repeat" description="WD" evidence="3">
    <location>
        <begin position="76"/>
        <end position="115"/>
    </location>
</feature>
<dbReference type="PANTHER" id="PTHR19842:SF0">
    <property type="entry name" value="TARGET OF RAPAMYCIN COMPLEX SUBUNIT LST8"/>
    <property type="match status" value="1"/>
</dbReference>
<comment type="similarity">
    <text evidence="1">Belongs to the WD repeat LST8 family.</text>
</comment>
<evidence type="ECO:0000313" key="4">
    <source>
        <dbReference type="EMBL" id="KAK8878328.1"/>
    </source>
</evidence>
<keyword evidence="3" id="KW-0853">WD repeat</keyword>
<proteinExistence type="inferred from homology"/>
<dbReference type="InterPro" id="IPR037588">
    <property type="entry name" value="MLST8"/>
</dbReference>
<dbReference type="PROSITE" id="PS50082">
    <property type="entry name" value="WD_REPEATS_2"/>
    <property type="match status" value="2"/>
</dbReference>
<name>A0ABR2JL83_9EUKA</name>
<dbReference type="SUPFAM" id="SSF50998">
    <property type="entry name" value="Quinoprotein alcohol dehydrogenase-like"/>
    <property type="match status" value="1"/>
</dbReference>
<protein>
    <recommendedName>
        <fullName evidence="2">Target of rapamycin complex subunit LST8</fullName>
    </recommendedName>
</protein>
<dbReference type="SMART" id="SM00320">
    <property type="entry name" value="WD40"/>
    <property type="match status" value="5"/>
</dbReference>
<dbReference type="Pfam" id="PF00400">
    <property type="entry name" value="WD40"/>
    <property type="match status" value="3"/>
</dbReference>
<evidence type="ECO:0000256" key="1">
    <source>
        <dbReference type="ARBA" id="ARBA00009890"/>
    </source>
</evidence>